<accession>A0A0C3FMW3</accession>
<reference evidence="2" key="2">
    <citation type="submission" date="2023-03" db="EMBL/GenBank/DDBJ databases">
        <title>Complete genome sequences of 52 Bacillus and Priestia strains isolated from West-African fermentations and 26 reference strains from the DSMZ collection.</title>
        <authorList>
            <person name="Wiedenbein E.S."/>
            <person name="Canoy T.S."/>
            <person name="Hui Y."/>
            <person name="Parkouda C."/>
            <person name="Dawende C."/>
            <person name="Ametefe E."/>
            <person name="Jespersen L."/>
            <person name="Nielsen D.S."/>
        </authorList>
    </citation>
    <scope>NUCLEOTIDE SEQUENCE</scope>
    <source>
        <strain evidence="2">PRO56</strain>
    </source>
</reference>
<reference evidence="1 3" key="1">
    <citation type="submission" date="2014-12" db="EMBL/GenBank/DDBJ databases">
        <title>Comparative genome analysis of Bacillus coagulans HM-08, Clostridium butyricum HM-68, Bacillus subtilis HM-66 and Bacillus licheniformis BL-09.</title>
        <authorList>
            <person name="Zhang H."/>
        </authorList>
    </citation>
    <scope>NUCLEOTIDE SEQUENCE [LARGE SCALE GENOMIC DNA]</scope>
    <source>
        <strain evidence="1 3">HM-66</strain>
    </source>
</reference>
<evidence type="ECO:0000313" key="1">
    <source>
        <dbReference type="EMBL" id="KIU05527.1"/>
    </source>
</evidence>
<dbReference type="InterPro" id="IPR020140">
    <property type="entry name" value="Uncharacterised_YusG"/>
</dbReference>
<dbReference type="Pfam" id="PF10830">
    <property type="entry name" value="DUF2553"/>
    <property type="match status" value="1"/>
</dbReference>
<sequence length="78" mass="9068">MAFDKQKLDVTNDVTGRFQNGRLSLYHDNEMIGQMTSMNEYELKPGYSFENEKFYKTADVVSGDDAKYVDCDYENGWC</sequence>
<gene>
    <name evidence="2" type="primary">yusG</name>
    <name evidence="2" type="ORF">P5633_07490</name>
    <name evidence="1" type="ORF">SC09_contig4orf00337</name>
</gene>
<dbReference type="EMBL" id="JXBC01000013">
    <property type="protein sequence ID" value="KIU05527.1"/>
    <property type="molecule type" value="Genomic_DNA"/>
</dbReference>
<evidence type="ECO:0000313" key="2">
    <source>
        <dbReference type="EMBL" id="WEY85971.1"/>
    </source>
</evidence>
<dbReference type="Proteomes" id="UP000032247">
    <property type="component" value="Unassembled WGS sequence"/>
</dbReference>
<evidence type="ECO:0000313" key="3">
    <source>
        <dbReference type="Proteomes" id="UP000032247"/>
    </source>
</evidence>
<dbReference type="Proteomes" id="UP001214898">
    <property type="component" value="Chromosome"/>
</dbReference>
<dbReference type="PATRIC" id="fig|1423.173.peg.4068"/>
<dbReference type="EMBL" id="CP120576">
    <property type="protein sequence ID" value="WEY85971.1"/>
    <property type="molecule type" value="Genomic_DNA"/>
</dbReference>
<dbReference type="AlphaFoldDB" id="A0A0C3FMW3"/>
<dbReference type="STRING" id="483913.AN935_16475"/>
<proteinExistence type="predicted"/>
<name>A0A0C3FMW3_BACIU</name>
<dbReference type="RefSeq" id="WP_014480794.1">
    <property type="nucleotide sequence ID" value="NZ_AP024627.1"/>
</dbReference>
<protein>
    <submittedName>
        <fullName evidence="2">YusG family protein</fullName>
    </submittedName>
</protein>
<organism evidence="1 3">
    <name type="scientific">Bacillus subtilis</name>
    <dbReference type="NCBI Taxonomy" id="1423"/>
    <lineage>
        <taxon>Bacteria</taxon>
        <taxon>Bacillati</taxon>
        <taxon>Bacillota</taxon>
        <taxon>Bacilli</taxon>
        <taxon>Bacillales</taxon>
        <taxon>Bacillaceae</taxon>
        <taxon>Bacillus</taxon>
    </lineage>
</organism>